<dbReference type="Gene3D" id="3.10.180.10">
    <property type="entry name" value="2,3-Dihydroxybiphenyl 1,2-Dioxygenase, domain 1"/>
    <property type="match status" value="1"/>
</dbReference>
<proteinExistence type="inferred from homology"/>
<dbReference type="PANTHER" id="PTHR24321:SF12">
    <property type="entry name" value="SHORT-CHAIN DEHYDROGENASE_REDUCTASE FAMILY, PUTATIVE (AFU_ORTHOLOGUE AFUA_5G14340)-RELATED"/>
    <property type="match status" value="1"/>
</dbReference>
<dbReference type="Proteomes" id="UP001172681">
    <property type="component" value="Unassembled WGS sequence"/>
</dbReference>
<organism evidence="5 6">
    <name type="scientific">Knufia peltigerae</name>
    <dbReference type="NCBI Taxonomy" id="1002370"/>
    <lineage>
        <taxon>Eukaryota</taxon>
        <taxon>Fungi</taxon>
        <taxon>Dikarya</taxon>
        <taxon>Ascomycota</taxon>
        <taxon>Pezizomycotina</taxon>
        <taxon>Eurotiomycetes</taxon>
        <taxon>Chaetothyriomycetidae</taxon>
        <taxon>Chaetothyriales</taxon>
        <taxon>Trichomeriaceae</taxon>
        <taxon>Knufia</taxon>
    </lineage>
</organism>
<dbReference type="PROSITE" id="PS51819">
    <property type="entry name" value="VOC"/>
    <property type="match status" value="1"/>
</dbReference>
<dbReference type="InterPro" id="IPR004360">
    <property type="entry name" value="Glyas_Fos-R_dOase_dom"/>
</dbReference>
<dbReference type="AlphaFoldDB" id="A0AA38Y4K6"/>
<dbReference type="PRINTS" id="PR00080">
    <property type="entry name" value="SDRFAMILY"/>
</dbReference>
<dbReference type="Pfam" id="PF13561">
    <property type="entry name" value="adh_short_C2"/>
    <property type="match status" value="1"/>
</dbReference>
<dbReference type="SUPFAM" id="SSF54593">
    <property type="entry name" value="Glyoxalase/Bleomycin resistance protein/Dihydroxybiphenyl dioxygenase"/>
    <property type="match status" value="1"/>
</dbReference>
<dbReference type="PRINTS" id="PR00081">
    <property type="entry name" value="GDHRDH"/>
</dbReference>
<evidence type="ECO:0000256" key="1">
    <source>
        <dbReference type="ARBA" id="ARBA00006484"/>
    </source>
</evidence>
<accession>A0AA38Y4K6</accession>
<name>A0AA38Y4K6_9EURO</name>
<evidence type="ECO:0000259" key="4">
    <source>
        <dbReference type="PROSITE" id="PS51819"/>
    </source>
</evidence>
<reference evidence="5" key="1">
    <citation type="submission" date="2022-10" db="EMBL/GenBank/DDBJ databases">
        <title>Culturing micro-colonial fungi from biological soil crusts in the Mojave desert and describing Neophaeococcomyces mojavensis, and introducing the new genera and species Taxawa tesnikishii.</title>
        <authorList>
            <person name="Kurbessoian T."/>
            <person name="Stajich J.E."/>
        </authorList>
    </citation>
    <scope>NUCLEOTIDE SEQUENCE</scope>
    <source>
        <strain evidence="5">TK_35</strain>
    </source>
</reference>
<evidence type="ECO:0000313" key="6">
    <source>
        <dbReference type="Proteomes" id="UP001172681"/>
    </source>
</evidence>
<dbReference type="PANTHER" id="PTHR24321">
    <property type="entry name" value="DEHYDROGENASES, SHORT CHAIN"/>
    <property type="match status" value="1"/>
</dbReference>
<dbReference type="InterPro" id="IPR002347">
    <property type="entry name" value="SDR_fam"/>
</dbReference>
<evidence type="ECO:0000256" key="3">
    <source>
        <dbReference type="SAM" id="MobiDB-lite"/>
    </source>
</evidence>
<dbReference type="Pfam" id="PF00903">
    <property type="entry name" value="Glyoxalase"/>
    <property type="match status" value="1"/>
</dbReference>
<keyword evidence="6" id="KW-1185">Reference proteome</keyword>
<dbReference type="CDD" id="cd05233">
    <property type="entry name" value="SDR_c"/>
    <property type="match status" value="1"/>
</dbReference>
<dbReference type="InterPro" id="IPR037523">
    <property type="entry name" value="VOC_core"/>
</dbReference>
<dbReference type="EMBL" id="JAPDRN010000036">
    <property type="protein sequence ID" value="KAJ9634877.1"/>
    <property type="molecule type" value="Genomic_DNA"/>
</dbReference>
<evidence type="ECO:0000256" key="2">
    <source>
        <dbReference type="ARBA" id="ARBA00023002"/>
    </source>
</evidence>
<sequence length="461" mass="50159">MCHLLEGVALVTGGGSVLDINVVGLRETKDLVERIRRVDVLQLHVDLAEENSIISGVQRAVDHFGSIDILINNAAIAGAIRPSTDVATGDFGKIIDVNLIGLWVCQREAIKQMLKQDPIKQRIGPASRGVIVNLSSTYGLVSPPGGLSTPAYVTSKHGILGITKTDATSFAKDGVRINAVCPGFVNTPAIKEAARASPLVQDEEKKVPMGRFGEPEELAEVICFLASPMSSYMTGTSVVVGGSSSEEPGNRQQNPASSNTEKPNHPGQRNTDWDAPAAKVLSPSKLAHVVLRTNQLGPMVEFYKSFLGAKAMYENDMLAFLTYDEEHHRIALVQIPGTKDKDPQSCGLEHTAFTYNSLTDLLLAYRQRKQKGILPFWPINHGPTTSIYYKDPDGNMIETQVDNFEDADEATLFMMSPSFAENPIGVDFDPEDFIKRLSAGESEAELQRRQEIGPRGIPSFA</sequence>
<dbReference type="CDD" id="cd08348">
    <property type="entry name" value="BphC2-C3-RGP6_C_like"/>
    <property type="match status" value="1"/>
</dbReference>
<dbReference type="InterPro" id="IPR029068">
    <property type="entry name" value="Glyas_Bleomycin-R_OHBP_Dase"/>
</dbReference>
<evidence type="ECO:0000313" key="5">
    <source>
        <dbReference type="EMBL" id="KAJ9634877.1"/>
    </source>
</evidence>
<dbReference type="InterPro" id="IPR036291">
    <property type="entry name" value="NAD(P)-bd_dom_sf"/>
</dbReference>
<comment type="caution">
    <text evidence="5">The sequence shown here is derived from an EMBL/GenBank/DDBJ whole genome shotgun (WGS) entry which is preliminary data.</text>
</comment>
<gene>
    <name evidence="5" type="ORF">H2204_006111</name>
</gene>
<feature type="region of interest" description="Disordered" evidence="3">
    <location>
        <begin position="237"/>
        <end position="274"/>
    </location>
</feature>
<dbReference type="SUPFAM" id="SSF51735">
    <property type="entry name" value="NAD(P)-binding Rossmann-fold domains"/>
    <property type="match status" value="1"/>
</dbReference>
<feature type="compositionally biased region" description="Polar residues" evidence="3">
    <location>
        <begin position="246"/>
        <end position="261"/>
    </location>
</feature>
<protein>
    <recommendedName>
        <fullName evidence="4">VOC domain-containing protein</fullName>
    </recommendedName>
</protein>
<keyword evidence="2" id="KW-0560">Oxidoreductase</keyword>
<dbReference type="Gene3D" id="3.40.50.720">
    <property type="entry name" value="NAD(P)-binding Rossmann-like Domain"/>
    <property type="match status" value="1"/>
</dbReference>
<feature type="domain" description="VOC" evidence="4">
    <location>
        <begin position="285"/>
        <end position="402"/>
    </location>
</feature>
<comment type="similarity">
    <text evidence="1">Belongs to the short-chain dehydrogenases/reductases (SDR) family.</text>
</comment>
<dbReference type="GO" id="GO:0016491">
    <property type="term" value="F:oxidoreductase activity"/>
    <property type="evidence" value="ECO:0007669"/>
    <property type="project" value="UniProtKB-KW"/>
</dbReference>